<dbReference type="Gene3D" id="3.30.450.40">
    <property type="match status" value="1"/>
</dbReference>
<evidence type="ECO:0000313" key="3">
    <source>
        <dbReference type="Proteomes" id="UP000076574"/>
    </source>
</evidence>
<evidence type="ECO:0000313" key="2">
    <source>
        <dbReference type="EMBL" id="KZD25286.1"/>
    </source>
</evidence>
<dbReference type="SMART" id="SM00850">
    <property type="entry name" value="LytTR"/>
    <property type="match status" value="1"/>
</dbReference>
<dbReference type="Pfam" id="PF04397">
    <property type="entry name" value="LytTR"/>
    <property type="match status" value="1"/>
</dbReference>
<sequence length="309" mass="34694">MQLSSDLVQPWEFVSRDDRVAASQSGWVFDTAMLLLTRPLDAAIAEILQVIGVDAEADRAWMFEYDADHLRFRNTHEWSRGGVGSFVQDLQHVPVTMIGWLHQRLVLGQAVMVNDIEALPRSAGALRAEFIRQNNKSVLSVPVFHDGKLVACIGFDAVAASRRWSDEIADLFRCADLIAAARYGRSPITSGSEDSQAAYPALIYLRRAHGILGTPLTEIVGLRSSKDYTEVWLVDGAMVLDPRPLTQWLGLIPPGWFVRIHRTAVVNHQFVREVVRRSSGAWQLRLHDYEDHWPVSRAGRVELRAHLGV</sequence>
<dbReference type="Proteomes" id="UP000076574">
    <property type="component" value="Unassembled WGS sequence"/>
</dbReference>
<reference evidence="2 3" key="1">
    <citation type="submission" date="2016-03" db="EMBL/GenBank/DDBJ databases">
        <title>Microsymbionts genomes from the relict species Vavilovia formosa (Stev.) Fed.</title>
        <authorList>
            <person name="Kopat V."/>
            <person name="Chirak E."/>
            <person name="Kimeklis A."/>
            <person name="Andronov E."/>
        </authorList>
    </citation>
    <scope>NUCLEOTIDE SEQUENCE [LARGE SCALE GENOMIC DNA]</scope>
    <source>
        <strain evidence="2 3">Vaf07</strain>
    </source>
</reference>
<dbReference type="Pfam" id="PF13185">
    <property type="entry name" value="GAF_2"/>
    <property type="match status" value="1"/>
</dbReference>
<evidence type="ECO:0000259" key="1">
    <source>
        <dbReference type="PROSITE" id="PS50930"/>
    </source>
</evidence>
<dbReference type="AlphaFoldDB" id="A0A164ATN7"/>
<dbReference type="InterPro" id="IPR029016">
    <property type="entry name" value="GAF-like_dom_sf"/>
</dbReference>
<keyword evidence="3" id="KW-1185">Reference proteome</keyword>
<dbReference type="SUPFAM" id="SSF55781">
    <property type="entry name" value="GAF domain-like"/>
    <property type="match status" value="1"/>
</dbReference>
<gene>
    <name evidence="2" type="ORF">A4A58_02215</name>
</gene>
<feature type="domain" description="HTH LytTR-type" evidence="1">
    <location>
        <begin position="203"/>
        <end position="309"/>
    </location>
</feature>
<dbReference type="EMBL" id="LVYV01000001">
    <property type="protein sequence ID" value="KZD25286.1"/>
    <property type="molecule type" value="Genomic_DNA"/>
</dbReference>
<dbReference type="STRING" id="943830.A4A58_02215"/>
<dbReference type="InterPro" id="IPR007492">
    <property type="entry name" value="LytTR_DNA-bd_dom"/>
</dbReference>
<name>A0A164ATN7_9BRAD</name>
<dbReference type="GO" id="GO:0003677">
    <property type="term" value="F:DNA binding"/>
    <property type="evidence" value="ECO:0007669"/>
    <property type="project" value="InterPro"/>
</dbReference>
<dbReference type="PROSITE" id="PS50930">
    <property type="entry name" value="HTH_LYTTR"/>
    <property type="match status" value="1"/>
</dbReference>
<protein>
    <recommendedName>
        <fullName evidence="1">HTH LytTR-type domain-containing protein</fullName>
    </recommendedName>
</protein>
<accession>A0A164ATN7</accession>
<proteinExistence type="predicted"/>
<dbReference type="Gene3D" id="2.40.50.1020">
    <property type="entry name" value="LytTr DNA-binding domain"/>
    <property type="match status" value="1"/>
</dbReference>
<organism evidence="2 3">
    <name type="scientific">Tardiphaga robiniae</name>
    <dbReference type="NCBI Taxonomy" id="943830"/>
    <lineage>
        <taxon>Bacteria</taxon>
        <taxon>Pseudomonadati</taxon>
        <taxon>Pseudomonadota</taxon>
        <taxon>Alphaproteobacteria</taxon>
        <taxon>Hyphomicrobiales</taxon>
        <taxon>Nitrobacteraceae</taxon>
        <taxon>Tardiphaga</taxon>
    </lineage>
</organism>
<comment type="caution">
    <text evidence="2">The sequence shown here is derived from an EMBL/GenBank/DDBJ whole genome shotgun (WGS) entry which is preliminary data.</text>
</comment>
<dbReference type="InterPro" id="IPR003018">
    <property type="entry name" value="GAF"/>
</dbReference>